<dbReference type="Gramene" id="Os01t0923400-01">
    <property type="protein sequence ID" value="Os01t0923400-01"/>
    <property type="gene ID" value="Os01g0923400"/>
</dbReference>
<dbReference type="SMR" id="A0A0P0VC92"/>
<sequence>MDASIWCPLCSRAGIYPSFSSIWFSLLIYLSVNLQTFLTQFWNRKFYRLSKPIFWMNLSRINFLELI</sequence>
<accession>A0A0P0VC92</accession>
<keyword evidence="1" id="KW-1133">Transmembrane helix</keyword>
<organism evidence="2 3">
    <name type="scientific">Oryza sativa subsp. japonica</name>
    <name type="common">Rice</name>
    <dbReference type="NCBI Taxonomy" id="39947"/>
    <lineage>
        <taxon>Eukaryota</taxon>
        <taxon>Viridiplantae</taxon>
        <taxon>Streptophyta</taxon>
        <taxon>Embryophyta</taxon>
        <taxon>Tracheophyta</taxon>
        <taxon>Spermatophyta</taxon>
        <taxon>Magnoliopsida</taxon>
        <taxon>Liliopsida</taxon>
        <taxon>Poales</taxon>
        <taxon>Poaceae</taxon>
        <taxon>BOP clade</taxon>
        <taxon>Oryzoideae</taxon>
        <taxon>Oryzeae</taxon>
        <taxon>Oryzinae</taxon>
        <taxon>Oryza</taxon>
        <taxon>Oryza sativa</taxon>
    </lineage>
</organism>
<keyword evidence="1" id="KW-0812">Transmembrane</keyword>
<dbReference type="AlphaFoldDB" id="A0A0P0VC92"/>
<dbReference type="OMA" id="MDASIWC"/>
<evidence type="ECO:0000313" key="3">
    <source>
        <dbReference type="Proteomes" id="UP000059680"/>
    </source>
</evidence>
<dbReference type="Proteomes" id="UP000059680">
    <property type="component" value="Chromosome 1"/>
</dbReference>
<evidence type="ECO:0000256" key="1">
    <source>
        <dbReference type="SAM" id="Phobius"/>
    </source>
</evidence>
<keyword evidence="3" id="KW-1185">Reference proteome</keyword>
<dbReference type="EMBL" id="AP014957">
    <property type="protein sequence ID" value="BAS75957.1"/>
    <property type="molecule type" value="Genomic_DNA"/>
</dbReference>
<dbReference type="InParanoid" id="A0A0P0VC92"/>
<reference evidence="3" key="1">
    <citation type="journal article" date="2005" name="Nature">
        <title>The map-based sequence of the rice genome.</title>
        <authorList>
            <consortium name="International rice genome sequencing project (IRGSP)"/>
            <person name="Matsumoto T."/>
            <person name="Wu J."/>
            <person name="Kanamori H."/>
            <person name="Katayose Y."/>
            <person name="Fujisawa M."/>
            <person name="Namiki N."/>
            <person name="Mizuno H."/>
            <person name="Yamamoto K."/>
            <person name="Antonio B.A."/>
            <person name="Baba T."/>
            <person name="Sakata K."/>
            <person name="Nagamura Y."/>
            <person name="Aoki H."/>
            <person name="Arikawa K."/>
            <person name="Arita K."/>
            <person name="Bito T."/>
            <person name="Chiden Y."/>
            <person name="Fujitsuka N."/>
            <person name="Fukunaka R."/>
            <person name="Hamada M."/>
            <person name="Harada C."/>
            <person name="Hayashi A."/>
            <person name="Hijishita S."/>
            <person name="Honda M."/>
            <person name="Hosokawa S."/>
            <person name="Ichikawa Y."/>
            <person name="Idonuma A."/>
            <person name="Iijima M."/>
            <person name="Ikeda M."/>
            <person name="Ikeno M."/>
            <person name="Ito K."/>
            <person name="Ito S."/>
            <person name="Ito T."/>
            <person name="Ito Y."/>
            <person name="Ito Y."/>
            <person name="Iwabuchi A."/>
            <person name="Kamiya K."/>
            <person name="Karasawa W."/>
            <person name="Kurita K."/>
            <person name="Katagiri S."/>
            <person name="Kikuta A."/>
            <person name="Kobayashi H."/>
            <person name="Kobayashi N."/>
            <person name="Machita K."/>
            <person name="Maehara T."/>
            <person name="Masukawa M."/>
            <person name="Mizubayashi T."/>
            <person name="Mukai Y."/>
            <person name="Nagasaki H."/>
            <person name="Nagata Y."/>
            <person name="Naito S."/>
            <person name="Nakashima M."/>
            <person name="Nakama Y."/>
            <person name="Nakamichi Y."/>
            <person name="Nakamura M."/>
            <person name="Meguro A."/>
            <person name="Negishi M."/>
            <person name="Ohta I."/>
            <person name="Ohta T."/>
            <person name="Okamoto M."/>
            <person name="Ono N."/>
            <person name="Saji S."/>
            <person name="Sakaguchi M."/>
            <person name="Sakai K."/>
            <person name="Shibata M."/>
            <person name="Shimokawa T."/>
            <person name="Song J."/>
            <person name="Takazaki Y."/>
            <person name="Terasawa K."/>
            <person name="Tsugane M."/>
            <person name="Tsuji K."/>
            <person name="Ueda S."/>
            <person name="Waki K."/>
            <person name="Yamagata H."/>
            <person name="Yamamoto M."/>
            <person name="Yamamoto S."/>
            <person name="Yamane H."/>
            <person name="Yoshiki S."/>
            <person name="Yoshihara R."/>
            <person name="Yukawa K."/>
            <person name="Zhong H."/>
            <person name="Yano M."/>
            <person name="Yuan Q."/>
            <person name="Ouyang S."/>
            <person name="Liu J."/>
            <person name="Jones K.M."/>
            <person name="Gansberger K."/>
            <person name="Moffat K."/>
            <person name="Hill J."/>
            <person name="Bera J."/>
            <person name="Fadrosh D."/>
            <person name="Jin S."/>
            <person name="Johri S."/>
            <person name="Kim M."/>
            <person name="Overton L."/>
            <person name="Reardon M."/>
            <person name="Tsitrin T."/>
            <person name="Vuong H."/>
            <person name="Weaver B."/>
            <person name="Ciecko A."/>
            <person name="Tallon L."/>
            <person name="Jackson J."/>
            <person name="Pai G."/>
            <person name="Aken S.V."/>
            <person name="Utterback T."/>
            <person name="Reidmuller S."/>
            <person name="Feldblyum T."/>
            <person name="Hsiao J."/>
            <person name="Zismann V."/>
            <person name="Iobst S."/>
            <person name="de Vazeille A.R."/>
            <person name="Buell C.R."/>
            <person name="Ying K."/>
            <person name="Li Y."/>
            <person name="Lu T."/>
            <person name="Huang Y."/>
            <person name="Zhao Q."/>
            <person name="Feng Q."/>
            <person name="Zhang L."/>
            <person name="Zhu J."/>
            <person name="Weng Q."/>
            <person name="Mu J."/>
            <person name="Lu Y."/>
            <person name="Fan D."/>
            <person name="Liu Y."/>
            <person name="Guan J."/>
            <person name="Zhang Y."/>
            <person name="Yu S."/>
            <person name="Liu X."/>
            <person name="Zhang Y."/>
            <person name="Hong G."/>
            <person name="Han B."/>
            <person name="Choisne N."/>
            <person name="Demange N."/>
            <person name="Orjeda G."/>
            <person name="Samain S."/>
            <person name="Cattolico L."/>
            <person name="Pelletier E."/>
            <person name="Couloux A."/>
            <person name="Segurens B."/>
            <person name="Wincker P."/>
            <person name="D'Hont A."/>
            <person name="Scarpelli C."/>
            <person name="Weissenbach J."/>
            <person name="Salanoubat M."/>
            <person name="Quetier F."/>
            <person name="Yu Y."/>
            <person name="Kim H.R."/>
            <person name="Rambo T."/>
            <person name="Currie J."/>
            <person name="Collura K."/>
            <person name="Luo M."/>
            <person name="Yang T."/>
            <person name="Ammiraju J.S.S."/>
            <person name="Engler F."/>
            <person name="Soderlund C."/>
            <person name="Wing R.A."/>
            <person name="Palmer L.E."/>
            <person name="de la Bastide M."/>
            <person name="Spiegel L."/>
            <person name="Nascimento L."/>
            <person name="Zutavern T."/>
            <person name="O'Shaughnessy A."/>
            <person name="Dike S."/>
            <person name="Dedhia N."/>
            <person name="Preston R."/>
            <person name="Balija V."/>
            <person name="McCombie W.R."/>
            <person name="Chow T."/>
            <person name="Chen H."/>
            <person name="Chung M."/>
            <person name="Chen C."/>
            <person name="Shaw J."/>
            <person name="Wu H."/>
            <person name="Hsiao K."/>
            <person name="Chao Y."/>
            <person name="Chu M."/>
            <person name="Cheng C."/>
            <person name="Hour A."/>
            <person name="Lee P."/>
            <person name="Lin S."/>
            <person name="Lin Y."/>
            <person name="Liou J."/>
            <person name="Liu S."/>
            <person name="Hsing Y."/>
            <person name="Raghuvanshi S."/>
            <person name="Mohanty A."/>
            <person name="Bharti A.K."/>
            <person name="Gaur A."/>
            <person name="Gupta V."/>
            <person name="Kumar D."/>
            <person name="Ravi V."/>
            <person name="Vij S."/>
            <person name="Kapur A."/>
            <person name="Khurana P."/>
            <person name="Khurana P."/>
            <person name="Khurana J.P."/>
            <person name="Tyagi A.K."/>
            <person name="Gaikwad K."/>
            <person name="Singh A."/>
            <person name="Dalal V."/>
            <person name="Srivastava S."/>
            <person name="Dixit A."/>
            <person name="Pal A.K."/>
            <person name="Ghazi I.A."/>
            <person name="Yadav M."/>
            <person name="Pandit A."/>
            <person name="Bhargava A."/>
            <person name="Sureshbabu K."/>
            <person name="Batra K."/>
            <person name="Sharma T.R."/>
            <person name="Mohapatra T."/>
            <person name="Singh N.K."/>
            <person name="Messing J."/>
            <person name="Nelson A.B."/>
            <person name="Fuks G."/>
            <person name="Kavchok S."/>
            <person name="Keizer G."/>
            <person name="Linton E."/>
            <person name="Llaca V."/>
            <person name="Song R."/>
            <person name="Tanyolac B."/>
            <person name="Young S."/>
            <person name="Ho-Il K."/>
            <person name="Hahn J.H."/>
            <person name="Sangsakoo G."/>
            <person name="Vanavichit A."/>
            <person name="de Mattos Luiz.A.T."/>
            <person name="Zimmer P.D."/>
            <person name="Malone G."/>
            <person name="Dellagostin O."/>
            <person name="de Oliveira A.C."/>
            <person name="Bevan M."/>
            <person name="Bancroft I."/>
            <person name="Minx P."/>
            <person name="Cordum H."/>
            <person name="Wilson R."/>
            <person name="Cheng Z."/>
            <person name="Jin W."/>
            <person name="Jiang J."/>
            <person name="Leong S.A."/>
            <person name="Iwama H."/>
            <person name="Gojobori T."/>
            <person name="Itoh T."/>
            <person name="Niimura Y."/>
            <person name="Fujii Y."/>
            <person name="Habara T."/>
            <person name="Sakai H."/>
            <person name="Sato Y."/>
            <person name="Wilson G."/>
            <person name="Kumar K."/>
            <person name="McCouch S."/>
            <person name="Juretic N."/>
            <person name="Hoen D."/>
            <person name="Wright S."/>
            <person name="Bruskiewich R."/>
            <person name="Bureau T."/>
            <person name="Miyao A."/>
            <person name="Hirochika H."/>
            <person name="Nishikawa T."/>
            <person name="Kadowaki K."/>
            <person name="Sugiura M."/>
            <person name="Burr B."/>
            <person name="Sasaki T."/>
        </authorList>
    </citation>
    <scope>NUCLEOTIDE SEQUENCE [LARGE SCALE GENOMIC DNA]</scope>
    <source>
        <strain evidence="3">cv. Nipponbare</strain>
    </source>
</reference>
<keyword evidence="1" id="KW-0472">Membrane</keyword>
<evidence type="ECO:0000313" key="2">
    <source>
        <dbReference type="EMBL" id="BAS75957.1"/>
    </source>
</evidence>
<protein>
    <submittedName>
        <fullName evidence="2">Os01g0923400 protein</fullName>
    </submittedName>
</protein>
<reference evidence="2 3" key="2">
    <citation type="journal article" date="2013" name="Plant Cell Physiol.">
        <title>Rice Annotation Project Database (RAP-DB): an integrative and interactive database for rice genomics.</title>
        <authorList>
            <person name="Sakai H."/>
            <person name="Lee S.S."/>
            <person name="Tanaka T."/>
            <person name="Numa H."/>
            <person name="Kim J."/>
            <person name="Kawahara Y."/>
            <person name="Wakimoto H."/>
            <person name="Yang C.C."/>
            <person name="Iwamoto M."/>
            <person name="Abe T."/>
            <person name="Yamada Y."/>
            <person name="Muto A."/>
            <person name="Inokuchi H."/>
            <person name="Ikemura T."/>
            <person name="Matsumoto T."/>
            <person name="Sasaki T."/>
            <person name="Itoh T."/>
        </authorList>
    </citation>
    <scope>NUCLEOTIDE SEQUENCE [LARGE SCALE GENOMIC DNA]</scope>
    <source>
        <strain evidence="3">cv. Nipponbare</strain>
    </source>
</reference>
<dbReference type="PaxDb" id="39947-A0A0P0VC92"/>
<feature type="transmembrane region" description="Helical" evidence="1">
    <location>
        <begin position="22"/>
        <end position="42"/>
    </location>
</feature>
<gene>
    <name evidence="2" type="ordered locus">Os01g0923400</name>
    <name evidence="2" type="ORF">OSNPB_010923400</name>
</gene>
<proteinExistence type="predicted"/>
<reference evidence="2 3" key="3">
    <citation type="journal article" date="2013" name="Rice">
        <title>Improvement of the Oryza sativa Nipponbare reference genome using next generation sequence and optical map data.</title>
        <authorList>
            <person name="Kawahara Y."/>
            <person name="de la Bastide M."/>
            <person name="Hamilton J.P."/>
            <person name="Kanamori H."/>
            <person name="McCombie W.R."/>
            <person name="Ouyang S."/>
            <person name="Schwartz D.C."/>
            <person name="Tanaka T."/>
            <person name="Wu J."/>
            <person name="Zhou S."/>
            <person name="Childs K.L."/>
            <person name="Davidson R.M."/>
            <person name="Lin H."/>
            <person name="Quesada-Ocampo L."/>
            <person name="Vaillancourt B."/>
            <person name="Sakai H."/>
            <person name="Lee S.S."/>
            <person name="Kim J."/>
            <person name="Numa H."/>
            <person name="Itoh T."/>
            <person name="Buell C.R."/>
            <person name="Matsumoto T."/>
        </authorList>
    </citation>
    <scope>NUCLEOTIDE SEQUENCE [LARGE SCALE GENOMIC DNA]</scope>
    <source>
        <strain evidence="3">cv. Nipponbare</strain>
    </source>
</reference>
<name>A0A0P0VC92_ORYSJ</name>